<reference evidence="5 6" key="1">
    <citation type="submission" date="2019-07" db="EMBL/GenBank/DDBJ databases">
        <title>Draft genome assembly of a fouling barnacle, Amphibalanus amphitrite (Darwin, 1854): The first reference genome for Thecostraca.</title>
        <authorList>
            <person name="Kim W."/>
        </authorList>
    </citation>
    <scope>NUCLEOTIDE SEQUENCE [LARGE SCALE GENOMIC DNA]</scope>
    <source>
        <strain evidence="5">SNU_AA5</strain>
        <tissue evidence="5">Soma without cirri and trophi</tissue>
    </source>
</reference>
<dbReference type="OrthoDB" id="7450257at2759"/>
<keyword evidence="2" id="KW-0175">Coiled coil</keyword>
<keyword evidence="1" id="KW-0547">Nucleotide-binding</keyword>
<feature type="domain" description="DEAD/DEAH-box helicase" evidence="3">
    <location>
        <begin position="648"/>
        <end position="697"/>
    </location>
</feature>
<evidence type="ECO:0000256" key="1">
    <source>
        <dbReference type="RuleBase" id="RU000492"/>
    </source>
</evidence>
<evidence type="ECO:0000256" key="2">
    <source>
        <dbReference type="SAM" id="Coils"/>
    </source>
</evidence>
<comment type="caution">
    <text evidence="5">The sequence shown here is derived from an EMBL/GenBank/DDBJ whole genome shotgun (WGS) entry which is preliminary data.</text>
</comment>
<dbReference type="GO" id="GO:0005524">
    <property type="term" value="F:ATP binding"/>
    <property type="evidence" value="ECO:0007669"/>
    <property type="project" value="UniProtKB-KW"/>
</dbReference>
<dbReference type="AlphaFoldDB" id="A0A6A4W5S0"/>
<keyword evidence="6" id="KW-1185">Reference proteome</keyword>
<dbReference type="InterPro" id="IPR000629">
    <property type="entry name" value="RNA-helicase_DEAD-box_CS"/>
</dbReference>
<proteinExistence type="inferred from homology"/>
<dbReference type="SUPFAM" id="SSF52540">
    <property type="entry name" value="P-loop containing nucleoside triphosphate hydrolases"/>
    <property type="match status" value="1"/>
</dbReference>
<accession>A0A6A4W5S0</accession>
<evidence type="ECO:0000259" key="3">
    <source>
        <dbReference type="Pfam" id="PF00270"/>
    </source>
</evidence>
<dbReference type="InterPro" id="IPR058554">
    <property type="entry name" value="RAG1_RNase_H"/>
</dbReference>
<feature type="domain" description="V(D)J recombination-activating protein 1 RNase H" evidence="4">
    <location>
        <begin position="212"/>
        <end position="332"/>
    </location>
</feature>
<gene>
    <name evidence="5" type="primary">DDX51_13</name>
    <name evidence="5" type="ORF">FJT64_025243</name>
</gene>
<dbReference type="Proteomes" id="UP000440578">
    <property type="component" value="Unassembled WGS sequence"/>
</dbReference>
<dbReference type="Pfam" id="PF26100">
    <property type="entry name" value="RAG1_RNase_H"/>
    <property type="match status" value="1"/>
</dbReference>
<organism evidence="5 6">
    <name type="scientific">Amphibalanus amphitrite</name>
    <name type="common">Striped barnacle</name>
    <name type="synonym">Balanus amphitrite</name>
    <dbReference type="NCBI Taxonomy" id="1232801"/>
    <lineage>
        <taxon>Eukaryota</taxon>
        <taxon>Metazoa</taxon>
        <taxon>Ecdysozoa</taxon>
        <taxon>Arthropoda</taxon>
        <taxon>Crustacea</taxon>
        <taxon>Multicrustacea</taxon>
        <taxon>Cirripedia</taxon>
        <taxon>Thoracica</taxon>
        <taxon>Thoracicalcarea</taxon>
        <taxon>Balanomorpha</taxon>
        <taxon>Balanoidea</taxon>
        <taxon>Balanidae</taxon>
        <taxon>Amphibalaninae</taxon>
        <taxon>Amphibalanus</taxon>
    </lineage>
</organism>
<evidence type="ECO:0000313" key="5">
    <source>
        <dbReference type="EMBL" id="KAF0302666.1"/>
    </source>
</evidence>
<dbReference type="GO" id="GO:0004386">
    <property type="term" value="F:helicase activity"/>
    <property type="evidence" value="ECO:0007669"/>
    <property type="project" value="UniProtKB-KW"/>
</dbReference>
<sequence>MLDKHAVWLLESVPVAILAPPAPGQDDPMDGRGRPSQMPAAFTLVSSPTRRRNVSQLLDQGFTGEQLAYAAQMTLRKEGRKTEADIIKKVIAADGPDPTVVQASYRGPPPSLPKTLSADEALVLLFNTNMTRAAYQEVRETSKDHVADIFPPYNLVLDAKKRCHPAGVVVDDRGASVPVQQLLDHTASRLCTLQASVIQSSAAQGSLILTSKYGFDGATGQQVYRHRQSTDVDDSTMFLASMVPLRLRTEDGRVIWANPKPNSTFFCRPISFIFEKESKELTTATYVQLQQEVESLTPSVVQLTNDVTISVRHEMTLTMIDGKVHNAIQGIRSQQVCSICRAKPTEMNNIDGVLARPIAGDRTQHGISTLHCWIRSMEMFLHIAYRLPFCEWQARGEEKQRIVKEQKQRIQTEFRQRLGLLIDQPLPGGAGTTNDGNSARRFFLEHETSADILGLDSTLIRRFSYLLRAASSSFHLDEERFGVYAVETARISLAGLNARVAALESVPLEGLEETAAQQLRQKLQALADKRQQLDTMAARLAQLTEQGEAPPEPAGGALEPTDRAPRALPDWLAHLQPIGDRRPAPANLPALCPELRARLAAEGIEQVFLVQYDADTPLCVQLLGGDTVARGGANWWRWGRAARPPWLIVVSTPGWLMDHITSAEGFSLPHLRYLVIDEADRVIEMAETGWLKAVERVAAATARRPASPAG</sequence>
<dbReference type="GO" id="GO:0003676">
    <property type="term" value="F:nucleic acid binding"/>
    <property type="evidence" value="ECO:0007669"/>
    <property type="project" value="InterPro"/>
</dbReference>
<keyword evidence="1 5" id="KW-0347">Helicase</keyword>
<protein>
    <submittedName>
        <fullName evidence="5">ATP-dependent RNA helicase DDX51</fullName>
    </submittedName>
</protein>
<dbReference type="Pfam" id="PF00270">
    <property type="entry name" value="DEAD"/>
    <property type="match status" value="1"/>
</dbReference>
<dbReference type="InterPro" id="IPR027417">
    <property type="entry name" value="P-loop_NTPase"/>
</dbReference>
<comment type="similarity">
    <text evidence="1">Belongs to the DEAD box helicase family.</text>
</comment>
<name>A0A6A4W5S0_AMPAM</name>
<dbReference type="EMBL" id="VIIS01001029">
    <property type="protein sequence ID" value="KAF0302666.1"/>
    <property type="molecule type" value="Genomic_DNA"/>
</dbReference>
<evidence type="ECO:0000259" key="4">
    <source>
        <dbReference type="Pfam" id="PF26100"/>
    </source>
</evidence>
<keyword evidence="1" id="KW-0067">ATP-binding</keyword>
<dbReference type="GO" id="GO:0016787">
    <property type="term" value="F:hydrolase activity"/>
    <property type="evidence" value="ECO:0007669"/>
    <property type="project" value="UniProtKB-KW"/>
</dbReference>
<dbReference type="InterPro" id="IPR011545">
    <property type="entry name" value="DEAD/DEAH_box_helicase_dom"/>
</dbReference>
<dbReference type="PROSITE" id="PS00039">
    <property type="entry name" value="DEAD_ATP_HELICASE"/>
    <property type="match status" value="1"/>
</dbReference>
<feature type="coiled-coil region" evidence="2">
    <location>
        <begin position="516"/>
        <end position="546"/>
    </location>
</feature>
<keyword evidence="1" id="KW-0378">Hydrolase</keyword>
<evidence type="ECO:0000313" key="6">
    <source>
        <dbReference type="Proteomes" id="UP000440578"/>
    </source>
</evidence>
<dbReference type="Gene3D" id="3.40.50.300">
    <property type="entry name" value="P-loop containing nucleotide triphosphate hydrolases"/>
    <property type="match status" value="1"/>
</dbReference>